<proteinExistence type="predicted"/>
<dbReference type="GO" id="GO:0004519">
    <property type="term" value="F:endonuclease activity"/>
    <property type="evidence" value="ECO:0007669"/>
    <property type="project" value="UniProtKB-KW"/>
</dbReference>
<gene>
    <name evidence="1" type="ORF">SAMN06265350_102155</name>
</gene>
<sequence>MFRNLNSSVSFSIKGFIYFMTDRNRSIITVGYTDNLYKTVNIYRNTAELFVDENKKSMRLVYFEQYDNEVLLKKRCDELQRLTKAQRERIIRTVNPNWNDLSIKITSNEIIDLSILNIQSGKLIEPLR</sequence>
<dbReference type="AlphaFoldDB" id="A0A521BF70"/>
<name>A0A521BF70_9SPHI</name>
<evidence type="ECO:0000313" key="2">
    <source>
        <dbReference type="Proteomes" id="UP000315971"/>
    </source>
</evidence>
<dbReference type="OrthoDB" id="795217at2"/>
<keyword evidence="1" id="KW-0540">Nuclease</keyword>
<dbReference type="Proteomes" id="UP000315971">
    <property type="component" value="Unassembled WGS sequence"/>
</dbReference>
<reference evidence="1 2" key="1">
    <citation type="submission" date="2017-05" db="EMBL/GenBank/DDBJ databases">
        <authorList>
            <person name="Varghese N."/>
            <person name="Submissions S."/>
        </authorList>
    </citation>
    <scope>NUCLEOTIDE SEQUENCE [LARGE SCALE GENOMIC DNA]</scope>
    <source>
        <strain evidence="1 2">DSM 21342</strain>
    </source>
</reference>
<protein>
    <submittedName>
        <fullName evidence="1">Putative endonuclease</fullName>
    </submittedName>
</protein>
<dbReference type="RefSeq" id="WP_142601638.1">
    <property type="nucleotide sequence ID" value="NZ_FXSZ01000002.1"/>
</dbReference>
<dbReference type="EMBL" id="FXSZ01000002">
    <property type="protein sequence ID" value="SMO45757.1"/>
    <property type="molecule type" value="Genomic_DNA"/>
</dbReference>
<keyword evidence="2" id="KW-1185">Reference proteome</keyword>
<keyword evidence="1" id="KW-0255">Endonuclease</keyword>
<evidence type="ECO:0000313" key="1">
    <source>
        <dbReference type="EMBL" id="SMO45757.1"/>
    </source>
</evidence>
<organism evidence="1 2">
    <name type="scientific">Solitalea koreensis</name>
    <dbReference type="NCBI Taxonomy" id="543615"/>
    <lineage>
        <taxon>Bacteria</taxon>
        <taxon>Pseudomonadati</taxon>
        <taxon>Bacteroidota</taxon>
        <taxon>Sphingobacteriia</taxon>
        <taxon>Sphingobacteriales</taxon>
        <taxon>Sphingobacteriaceae</taxon>
        <taxon>Solitalea</taxon>
    </lineage>
</organism>
<keyword evidence="1" id="KW-0378">Hydrolase</keyword>
<accession>A0A521BF70</accession>